<organism evidence="1 2">
    <name type="scientific">Allacma fusca</name>
    <dbReference type="NCBI Taxonomy" id="39272"/>
    <lineage>
        <taxon>Eukaryota</taxon>
        <taxon>Metazoa</taxon>
        <taxon>Ecdysozoa</taxon>
        <taxon>Arthropoda</taxon>
        <taxon>Hexapoda</taxon>
        <taxon>Collembola</taxon>
        <taxon>Symphypleona</taxon>
        <taxon>Sminthuridae</taxon>
        <taxon>Allacma</taxon>
    </lineage>
</organism>
<feature type="non-terminal residue" evidence="1">
    <location>
        <position position="1"/>
    </location>
</feature>
<name>A0A8J2KXL6_9HEXA</name>
<proteinExistence type="predicted"/>
<dbReference type="Proteomes" id="UP000708208">
    <property type="component" value="Unassembled WGS sequence"/>
</dbReference>
<evidence type="ECO:0000313" key="1">
    <source>
        <dbReference type="EMBL" id="CAG7825249.1"/>
    </source>
</evidence>
<reference evidence="1" key="1">
    <citation type="submission" date="2021-06" db="EMBL/GenBank/DDBJ databases">
        <authorList>
            <person name="Hodson N. C."/>
            <person name="Mongue J. A."/>
            <person name="Jaron S. K."/>
        </authorList>
    </citation>
    <scope>NUCLEOTIDE SEQUENCE</scope>
</reference>
<keyword evidence="2" id="KW-1185">Reference proteome</keyword>
<sequence>RQEQPLGPNKMENKIKWSWEMVKLLRLLKAYFSKERTFCRGGNYPQCKDFSIRTDSQFMRKNCVDTFPFTTI</sequence>
<dbReference type="AlphaFoldDB" id="A0A8J2KXL6"/>
<accession>A0A8J2KXL6</accession>
<evidence type="ECO:0000313" key="2">
    <source>
        <dbReference type="Proteomes" id="UP000708208"/>
    </source>
</evidence>
<gene>
    <name evidence="1" type="ORF">AFUS01_LOCUS35372</name>
</gene>
<protein>
    <submittedName>
        <fullName evidence="1">Uncharacterized protein</fullName>
    </submittedName>
</protein>
<comment type="caution">
    <text evidence="1">The sequence shown here is derived from an EMBL/GenBank/DDBJ whole genome shotgun (WGS) entry which is preliminary data.</text>
</comment>
<dbReference type="EMBL" id="CAJVCH010535585">
    <property type="protein sequence ID" value="CAG7825249.1"/>
    <property type="molecule type" value="Genomic_DNA"/>
</dbReference>